<dbReference type="Proteomes" id="UP000267128">
    <property type="component" value="Unassembled WGS sequence"/>
</dbReference>
<gene>
    <name evidence="2" type="ORF">EFK50_01460</name>
</gene>
<feature type="domain" description="Limonene-1,2-epoxide hydrolase" evidence="1">
    <location>
        <begin position="4"/>
        <end position="122"/>
    </location>
</feature>
<dbReference type="SUPFAM" id="SSF54427">
    <property type="entry name" value="NTF2-like"/>
    <property type="match status" value="1"/>
</dbReference>
<evidence type="ECO:0000313" key="3">
    <source>
        <dbReference type="Proteomes" id="UP000267128"/>
    </source>
</evidence>
<protein>
    <submittedName>
        <fullName evidence="2">Epoxide hydrolase</fullName>
    </submittedName>
</protein>
<keyword evidence="3" id="KW-1185">Reference proteome</keyword>
<dbReference type="GO" id="GO:0016787">
    <property type="term" value="F:hydrolase activity"/>
    <property type="evidence" value="ECO:0007669"/>
    <property type="project" value="UniProtKB-KW"/>
</dbReference>
<dbReference type="EMBL" id="RJSE01000002">
    <property type="protein sequence ID" value="RNL65743.1"/>
    <property type="molecule type" value="Genomic_DNA"/>
</dbReference>
<organism evidence="2 3">
    <name type="scientific">Nocardioides marmoriginsengisoli</name>
    <dbReference type="NCBI Taxonomy" id="661483"/>
    <lineage>
        <taxon>Bacteria</taxon>
        <taxon>Bacillati</taxon>
        <taxon>Actinomycetota</taxon>
        <taxon>Actinomycetes</taxon>
        <taxon>Propionibacteriales</taxon>
        <taxon>Nocardioidaceae</taxon>
        <taxon>Nocardioides</taxon>
    </lineage>
</organism>
<evidence type="ECO:0000313" key="2">
    <source>
        <dbReference type="EMBL" id="RNL65743.1"/>
    </source>
</evidence>
<dbReference type="InterPro" id="IPR013100">
    <property type="entry name" value="LEH"/>
</dbReference>
<comment type="caution">
    <text evidence="2">The sequence shown here is derived from an EMBL/GenBank/DDBJ whole genome shotgun (WGS) entry which is preliminary data.</text>
</comment>
<dbReference type="Pfam" id="PF07858">
    <property type="entry name" value="LEH"/>
    <property type="match status" value="1"/>
</dbReference>
<proteinExistence type="predicted"/>
<accession>A0A3N0CS63</accession>
<reference evidence="2 3" key="1">
    <citation type="submission" date="2018-11" db="EMBL/GenBank/DDBJ databases">
        <authorList>
            <person name="Li F."/>
        </authorList>
    </citation>
    <scope>NUCLEOTIDE SEQUENCE [LARGE SCALE GENOMIC DNA]</scope>
    <source>
        <strain evidence="2 3">Gsoil 097</strain>
    </source>
</reference>
<dbReference type="AlphaFoldDB" id="A0A3N0CS63"/>
<dbReference type="InterPro" id="IPR032710">
    <property type="entry name" value="NTF2-like_dom_sf"/>
</dbReference>
<evidence type="ECO:0000259" key="1">
    <source>
        <dbReference type="Pfam" id="PF07858"/>
    </source>
</evidence>
<name>A0A3N0CS63_9ACTN</name>
<dbReference type="Gene3D" id="3.10.450.50">
    <property type="match status" value="1"/>
</dbReference>
<dbReference type="RefSeq" id="WP_123225782.1">
    <property type="nucleotide sequence ID" value="NZ_RJSE01000002.1"/>
</dbReference>
<sequence length="130" mass="14767">MTDAAVIVESFLTLLEHGEAEAACELLAPDVEWRNTGMPTFRGHKVRGMLRDMERRSIGFRVDMHHIAANGPIVLTDRIDYLSYKRWESAFWVCGTFEVRDGLITLWDDHFSMGNLLAGSIRGLLGMRRA</sequence>
<keyword evidence="2" id="KW-0378">Hydrolase</keyword>
<dbReference type="OrthoDB" id="9781757at2"/>